<protein>
    <submittedName>
        <fullName evidence="1">Uncharacterized protein</fullName>
    </submittedName>
</protein>
<keyword evidence="1" id="KW-0614">Plasmid</keyword>
<dbReference type="AlphaFoldDB" id="A0A433ZQT7"/>
<dbReference type="Proteomes" id="UP000286908">
    <property type="component" value="Unassembled WGS sequence"/>
</dbReference>
<geneLocation type="plasmid" evidence="1">
    <name>unnamed1</name>
</geneLocation>
<reference evidence="1 2" key="1">
    <citation type="submission" date="2017-08" db="EMBL/GenBank/DDBJ databases">
        <title>Draft genome sequence of pheromone producing symbiont Morganella morganii, of the female New Zealand grass grub Costelytra giveni.</title>
        <authorList>
            <person name="Laugraud A."/>
            <person name="Young S.D."/>
            <person name="Hurst M.H."/>
        </authorList>
    </citation>
    <scope>NUCLEOTIDE SEQUENCE [LARGE SCALE GENOMIC DNA]</scope>
    <source>
        <strain evidence="1 2">MMsCG</strain>
        <plasmid evidence="1">unnamed1</plasmid>
    </source>
</reference>
<organism evidence="1 2">
    <name type="scientific">Morganella morganii</name>
    <name type="common">Proteus morganii</name>
    <dbReference type="NCBI Taxonomy" id="582"/>
    <lineage>
        <taxon>Bacteria</taxon>
        <taxon>Pseudomonadati</taxon>
        <taxon>Pseudomonadota</taxon>
        <taxon>Gammaproteobacteria</taxon>
        <taxon>Enterobacterales</taxon>
        <taxon>Morganellaceae</taxon>
        <taxon>Morganella</taxon>
    </lineage>
</organism>
<evidence type="ECO:0000313" key="1">
    <source>
        <dbReference type="EMBL" id="RUT64490.1"/>
    </source>
</evidence>
<dbReference type="EMBL" id="NRQY01000002">
    <property type="protein sequence ID" value="RUT64490.1"/>
    <property type="molecule type" value="Genomic_DNA"/>
</dbReference>
<evidence type="ECO:0000313" key="2">
    <source>
        <dbReference type="Proteomes" id="UP000286908"/>
    </source>
</evidence>
<proteinExistence type="predicted"/>
<sequence>MTKTNNKGLQVTVDPEIASELTYMLKLQQTCGVAVQLENVDGLIHYILASIADGSRRTGSLRRARLLRAVSAS</sequence>
<comment type="caution">
    <text evidence="1">The sequence shown here is derived from an EMBL/GenBank/DDBJ whole genome shotgun (WGS) entry which is preliminary data.</text>
</comment>
<gene>
    <name evidence="1" type="ORF">CKG00_15000</name>
</gene>
<accession>A0A433ZQT7</accession>
<dbReference type="OrthoDB" id="6636910at2"/>
<name>A0A433ZQT7_MORMO</name>